<dbReference type="PROSITE" id="PS50211">
    <property type="entry name" value="DENN"/>
    <property type="match status" value="1"/>
</dbReference>
<dbReference type="InterPro" id="IPR005113">
    <property type="entry name" value="uDENN_dom"/>
</dbReference>
<dbReference type="InterPro" id="IPR043153">
    <property type="entry name" value="DENN_C"/>
</dbReference>
<dbReference type="Pfam" id="PF01477">
    <property type="entry name" value="PLAT"/>
    <property type="match status" value="1"/>
</dbReference>
<feature type="region of interest" description="Disordered" evidence="6">
    <location>
        <begin position="994"/>
        <end position="1056"/>
    </location>
</feature>
<dbReference type="InterPro" id="IPR004012">
    <property type="entry name" value="Run_dom"/>
</dbReference>
<dbReference type="PANTHER" id="PTHR46070">
    <property type="entry name" value="PINSTRIPE, ISOFORM A"/>
    <property type="match status" value="1"/>
</dbReference>
<evidence type="ECO:0000256" key="2">
    <source>
        <dbReference type="ARBA" id="ARBA00006664"/>
    </source>
</evidence>
<dbReference type="SMART" id="SM00801">
    <property type="entry name" value="dDENN"/>
    <property type="match status" value="1"/>
</dbReference>
<evidence type="ECO:0000313" key="11">
    <source>
        <dbReference type="Proteomes" id="UP000230233"/>
    </source>
</evidence>
<dbReference type="Gene3D" id="2.60.60.20">
    <property type="entry name" value="PLAT/LH2 domain"/>
    <property type="match status" value="1"/>
</dbReference>
<feature type="region of interest" description="Disordered" evidence="6">
    <location>
        <begin position="1295"/>
        <end position="1340"/>
    </location>
</feature>
<comment type="subcellular location">
    <subcellularLocation>
        <location evidence="1">Membrane</location>
    </subcellularLocation>
</comment>
<dbReference type="EMBL" id="PDUG01000002">
    <property type="protein sequence ID" value="PIC45111.1"/>
    <property type="molecule type" value="Genomic_DNA"/>
</dbReference>
<comment type="similarity">
    <text evidence="2">Belongs to the RAB6IP1 family.</text>
</comment>
<keyword evidence="3" id="KW-0677">Repeat</keyword>
<sequence length="1543" mass="173512">MLPLTGRLPPFTYHLFPFQSLCYHYEGGMSTNTNDIDVTLVDYFAVAGYDPDIGLVVDTKYDSNHTPGESPGCSSSAFRPPLQRSFVAKIISHFPQRRPGNPFSDDILHLCMPRGLRFYTEKDVPKSPMVHTFANIKYDGSRVNGTAITFYEEVKDVMICEAMAQLQQDHVREITARHNGIVEKQQRVHHPPGTVSGGTHTLPRNRRDRTKRISYYEGGGHNTLFMSRTICVLSRLPLVNSTRALLTSLHKIIASPSSPTLPLESYIYWCLYEVPLPSPSMTLKIPLLDTTIVVQRPGPKELPFFDDSIGSIFDFLPVEKFIRLFSCFLLEHQILLCSKDLSRLMTVCESLLALSFPFRWQMTYAPVLPYSKLDFFEAPVPYVMGLYYEDAVPEELFQSNVCVVDLDTGRSELPEDVPVFPGARQLANDIKSAIDRLSGAEKMLTSVSTVRGELEDIAEGGVKMRKKNKRPDDWAAKRMSRSFDLEDGSAMSEELSGMMRRPSRTGLQPLPLENVLRNNSTLARVAEIARRAGVVVDVGNIETEFAGTQNLDSPLARHYFVDAKVNNAIRECVLNRFVEMFYSYEHFVIGGQGCDDRESYEANRESMASFDKASFLSDQPDSHLAFLAAFLETQMFTTFIDSKILSQWETPDEGVVLFDDRIAVMRDLLGVSIVRTPTYEATPLFAATEELISKREETTDYVVPAPHALAGAFPVRYEGAWPVHQLNTTLLDGANLISPAPSPWRQRYPRLRSQKDSGNGNSGSQSARPTSVYGGAGLMQVESSQQIAQQQYAFVQQLLKETKAKTKRMLVDKMGKEAVNCGHLDPTFSGVEENTLVASFCDLLERIWAHGLKNKHGKSSLWNFVLQHQDFEKPGLTTRASSTSMLTPDLRGARAPSLPPGPPRRMPIDEVPAPIILSPQNNTDVLTAISDIVDSFRGAQEEPWSKSLLRAATSIVEKYKSGEKDSNGNPLGVTTLPPPPRYPISSHPSIVRARNQSVEPSGVPSGKSMKKSTSIGDFTNPSWNGSQTDVSNLGGYASVEGSPRKVRSQSRARSPDGARVVLSPLPTHVAYDLKYEDLVESLIFIKIIIFRNVLRMTEIKTDIGYARAFVRLALERKLLHKHLGALLSNSRVLRELYKPYAFVGTDEEKEQFLYYILTLNAAQFRCFTNTFTKTKMDYQVVIVTGSGRGAIPAIWVTVEGSLCSTPPIMLKPNTPLFKFDHKNLGQLSTLRIGHQQSEKPMQWFLEYVLVRNEITGQTYKFPCSKKFGEDRWFGNGEDITLERMLVAEPFIEYDGNDNGVPDEPCSPARTRRMSSRSQTPQRERSPSNGRLTESGSRSRKTKVSEVEHILVEAVNALVKYFCSERKVKSELAHLLCGQNGLVLAIEQAFQLGRQESLLKYFRNTCPWDYIGLNSSINNHLNNLIFSERVCSWFFELCRKKDVDKLPKEQKTMIHHALRLYRKIDAKTSLGKDGKFHVFVLLSIRDHIFPGLLPLMRYSPVTADMYNEPSFLRTPAHMTYFAKLMYSLSEYNITIDPSLTYGIS</sequence>
<keyword evidence="11" id="KW-1185">Reference proteome</keyword>
<feature type="domain" description="PLAT" evidence="7">
    <location>
        <begin position="1176"/>
        <end position="1281"/>
    </location>
</feature>
<dbReference type="CDD" id="cd17678">
    <property type="entry name" value="RUN2_DENND5"/>
    <property type="match status" value="1"/>
</dbReference>
<dbReference type="Proteomes" id="UP000230233">
    <property type="component" value="Chromosome II"/>
</dbReference>
<accession>A0A2G5V0F4</accession>
<dbReference type="OrthoDB" id="6019893at2759"/>
<reference evidence="11" key="1">
    <citation type="submission" date="2017-10" db="EMBL/GenBank/DDBJ databases">
        <title>Rapid genome shrinkage in a self-fertile nematode reveals novel sperm competition proteins.</title>
        <authorList>
            <person name="Yin D."/>
            <person name="Schwarz E.M."/>
            <person name="Thomas C.G."/>
            <person name="Felde R.L."/>
            <person name="Korf I.F."/>
            <person name="Cutter A.D."/>
            <person name="Schartner C.M."/>
            <person name="Ralston E.J."/>
            <person name="Meyer B.J."/>
            <person name="Haag E.S."/>
        </authorList>
    </citation>
    <scope>NUCLEOTIDE SEQUENCE [LARGE SCALE GENOMIC DNA]</scope>
    <source>
        <strain evidence="11">JU1422</strain>
    </source>
</reference>
<dbReference type="InterPro" id="IPR047277">
    <property type="entry name" value="PLAT_RAB6IP1"/>
</dbReference>
<feature type="compositionally biased region" description="Polar residues" evidence="6">
    <location>
        <begin position="756"/>
        <end position="769"/>
    </location>
</feature>
<comment type="caution">
    <text evidence="10">The sequence shown here is derived from an EMBL/GenBank/DDBJ whole genome shotgun (WGS) entry which is preliminary data.</text>
</comment>
<gene>
    <name evidence="10" type="primary">Cni-lst-6</name>
    <name evidence="10" type="synonym">Cnig_chr_II.g5244</name>
    <name evidence="10" type="ORF">B9Z55_005244</name>
</gene>
<organism evidence="10 11">
    <name type="scientific">Caenorhabditis nigoni</name>
    <dbReference type="NCBI Taxonomy" id="1611254"/>
    <lineage>
        <taxon>Eukaryota</taxon>
        <taxon>Metazoa</taxon>
        <taxon>Ecdysozoa</taxon>
        <taxon>Nematoda</taxon>
        <taxon>Chromadorea</taxon>
        <taxon>Rhabditida</taxon>
        <taxon>Rhabditina</taxon>
        <taxon>Rhabditomorpha</taxon>
        <taxon>Rhabditoidea</taxon>
        <taxon>Rhabditidae</taxon>
        <taxon>Peloderinae</taxon>
        <taxon>Caenorhabditis</taxon>
    </lineage>
</organism>
<evidence type="ECO:0000256" key="1">
    <source>
        <dbReference type="ARBA" id="ARBA00004370"/>
    </source>
</evidence>
<comment type="caution">
    <text evidence="5">Lacks conserved residue(s) required for the propagation of feature annotation.</text>
</comment>
<evidence type="ECO:0000256" key="3">
    <source>
        <dbReference type="ARBA" id="ARBA00022737"/>
    </source>
</evidence>
<feature type="domain" description="UDENN" evidence="8">
    <location>
        <begin position="70"/>
        <end position="650"/>
    </location>
</feature>
<dbReference type="GO" id="GO:0005085">
    <property type="term" value="F:guanyl-nucleotide exchange factor activity"/>
    <property type="evidence" value="ECO:0007669"/>
    <property type="project" value="InterPro"/>
</dbReference>
<dbReference type="InterPro" id="IPR037516">
    <property type="entry name" value="Tripartite_DENN"/>
</dbReference>
<dbReference type="SUPFAM" id="SSF49723">
    <property type="entry name" value="Lipase/lipooxygenase domain (PLAT/LH2 domain)"/>
    <property type="match status" value="1"/>
</dbReference>
<dbReference type="SMART" id="SM00593">
    <property type="entry name" value="RUN"/>
    <property type="match status" value="2"/>
</dbReference>
<dbReference type="CDD" id="cd01757">
    <property type="entry name" value="PLAT_RAB6IP1"/>
    <property type="match status" value="1"/>
</dbReference>
<dbReference type="Pfam" id="PF02759">
    <property type="entry name" value="RUN"/>
    <property type="match status" value="1"/>
</dbReference>
<feature type="compositionally biased region" description="Polar residues" evidence="6">
    <location>
        <begin position="1011"/>
        <end position="1031"/>
    </location>
</feature>
<dbReference type="InterPro" id="IPR001194">
    <property type="entry name" value="cDENN_dom"/>
</dbReference>
<evidence type="ECO:0000313" key="10">
    <source>
        <dbReference type="EMBL" id="PIC45111.1"/>
    </source>
</evidence>
<dbReference type="InterPro" id="IPR036392">
    <property type="entry name" value="PLAT/LH2_dom_sf"/>
</dbReference>
<feature type="domain" description="RUN" evidence="9">
    <location>
        <begin position="831"/>
        <end position="1171"/>
    </location>
</feature>
<proteinExistence type="inferred from homology"/>
<feature type="compositionally biased region" description="Polar residues" evidence="6">
    <location>
        <begin position="1315"/>
        <end position="1335"/>
    </location>
</feature>
<evidence type="ECO:0000256" key="4">
    <source>
        <dbReference type="ARBA" id="ARBA00023136"/>
    </source>
</evidence>
<dbReference type="Gene3D" id="3.40.50.11500">
    <property type="match status" value="1"/>
</dbReference>
<dbReference type="GO" id="GO:0031267">
    <property type="term" value="F:small GTPase binding"/>
    <property type="evidence" value="ECO:0007669"/>
    <property type="project" value="InterPro"/>
</dbReference>
<evidence type="ECO:0008006" key="12">
    <source>
        <dbReference type="Google" id="ProtNLM"/>
    </source>
</evidence>
<dbReference type="GO" id="GO:0016020">
    <property type="term" value="C:membrane"/>
    <property type="evidence" value="ECO:0007669"/>
    <property type="project" value="UniProtKB-SubCell"/>
</dbReference>
<evidence type="ECO:0000256" key="5">
    <source>
        <dbReference type="PROSITE-ProRule" id="PRU00152"/>
    </source>
</evidence>
<dbReference type="Pfam" id="PF02141">
    <property type="entry name" value="DENN"/>
    <property type="match status" value="1"/>
</dbReference>
<feature type="domain" description="RUN" evidence="9">
    <location>
        <begin position="1372"/>
        <end position="1539"/>
    </location>
</feature>
<evidence type="ECO:0000256" key="6">
    <source>
        <dbReference type="SAM" id="MobiDB-lite"/>
    </source>
</evidence>
<name>A0A2G5V0F4_9PELO</name>
<protein>
    <recommendedName>
        <fullName evidence="12">UDENN domain-containing protein</fullName>
    </recommendedName>
</protein>
<dbReference type="PROSITE" id="PS50095">
    <property type="entry name" value="PLAT"/>
    <property type="match status" value="1"/>
</dbReference>
<dbReference type="STRING" id="1611254.A0A2G5V0F4"/>
<feature type="region of interest" description="Disordered" evidence="6">
    <location>
        <begin position="960"/>
        <end position="980"/>
    </location>
</feature>
<feature type="region of interest" description="Disordered" evidence="6">
    <location>
        <begin position="878"/>
        <end position="903"/>
    </location>
</feature>
<dbReference type="PANTHER" id="PTHR46070:SF1">
    <property type="entry name" value="PINSTRIPE, ISOFORM A"/>
    <property type="match status" value="1"/>
</dbReference>
<dbReference type="Pfam" id="PF03456">
    <property type="entry name" value="uDENN"/>
    <property type="match status" value="1"/>
</dbReference>
<dbReference type="Pfam" id="PF03455">
    <property type="entry name" value="dDENN"/>
    <property type="match status" value="1"/>
</dbReference>
<dbReference type="SUPFAM" id="SSF140741">
    <property type="entry name" value="RUN domain-like"/>
    <property type="match status" value="3"/>
</dbReference>
<dbReference type="InterPro" id="IPR037213">
    <property type="entry name" value="Run_dom_sf"/>
</dbReference>
<feature type="region of interest" description="Disordered" evidence="6">
    <location>
        <begin position="741"/>
        <end position="772"/>
    </location>
</feature>
<dbReference type="InterPro" id="IPR001024">
    <property type="entry name" value="PLAT/LH2_dom"/>
</dbReference>
<evidence type="ECO:0000259" key="7">
    <source>
        <dbReference type="PROSITE" id="PS50095"/>
    </source>
</evidence>
<dbReference type="InterPro" id="IPR005112">
    <property type="entry name" value="dDENN_dom"/>
</dbReference>
<evidence type="ECO:0000259" key="9">
    <source>
        <dbReference type="PROSITE" id="PS50826"/>
    </source>
</evidence>
<dbReference type="PROSITE" id="PS50826">
    <property type="entry name" value="RUN"/>
    <property type="match status" value="2"/>
</dbReference>
<keyword evidence="4" id="KW-0472">Membrane</keyword>
<dbReference type="SMART" id="SM00800">
    <property type="entry name" value="uDENN"/>
    <property type="match status" value="1"/>
</dbReference>
<feature type="region of interest" description="Disordered" evidence="6">
    <location>
        <begin position="187"/>
        <end position="208"/>
    </location>
</feature>
<evidence type="ECO:0000259" key="8">
    <source>
        <dbReference type="PROSITE" id="PS50211"/>
    </source>
</evidence>
<dbReference type="Gene3D" id="1.20.58.900">
    <property type="match status" value="3"/>
</dbReference>
<dbReference type="SMART" id="SM00799">
    <property type="entry name" value="DENN"/>
    <property type="match status" value="1"/>
</dbReference>
<dbReference type="InterPro" id="IPR047278">
    <property type="entry name" value="DEN5A/B"/>
</dbReference>